<dbReference type="PANTHER" id="PTHR12992:SF11">
    <property type="entry name" value="MITOCHONDRIAL COENZYME A DIPHOSPHATASE NUDT8"/>
    <property type="match status" value="1"/>
</dbReference>
<evidence type="ECO:0000313" key="8">
    <source>
        <dbReference type="EMBL" id="MBC8567347.1"/>
    </source>
</evidence>
<evidence type="ECO:0000313" key="9">
    <source>
        <dbReference type="Proteomes" id="UP000610862"/>
    </source>
</evidence>
<keyword evidence="5" id="KW-0460">Magnesium</keyword>
<keyword evidence="3" id="KW-0479">Metal-binding</keyword>
<evidence type="ECO:0000256" key="3">
    <source>
        <dbReference type="ARBA" id="ARBA00022723"/>
    </source>
</evidence>
<evidence type="ECO:0000256" key="2">
    <source>
        <dbReference type="ARBA" id="ARBA00001946"/>
    </source>
</evidence>
<dbReference type="Proteomes" id="UP000610862">
    <property type="component" value="Unassembled WGS sequence"/>
</dbReference>
<dbReference type="GO" id="GO:0010945">
    <property type="term" value="F:coenzyme A diphosphatase activity"/>
    <property type="evidence" value="ECO:0007669"/>
    <property type="project" value="InterPro"/>
</dbReference>
<dbReference type="AlphaFoldDB" id="A0A926I8U4"/>
<evidence type="ECO:0000256" key="6">
    <source>
        <dbReference type="ARBA" id="ARBA00023211"/>
    </source>
</evidence>
<dbReference type="CDD" id="cd03426">
    <property type="entry name" value="NUDIX_CoAse_Nudt7"/>
    <property type="match status" value="1"/>
</dbReference>
<dbReference type="Pfam" id="PF00293">
    <property type="entry name" value="NUDIX"/>
    <property type="match status" value="1"/>
</dbReference>
<keyword evidence="4" id="KW-0378">Hydrolase</keyword>
<dbReference type="RefSeq" id="WP_187524795.1">
    <property type="nucleotide sequence ID" value="NZ_JACRTA010000001.1"/>
</dbReference>
<comment type="caution">
    <text evidence="8">The sequence shown here is derived from an EMBL/GenBank/DDBJ whole genome shotgun (WGS) entry which is preliminary data.</text>
</comment>
<dbReference type="InterPro" id="IPR045121">
    <property type="entry name" value="CoAse"/>
</dbReference>
<organism evidence="8 9">
    <name type="scientific">Lentihominibacter hominis</name>
    <dbReference type="NCBI Taxonomy" id="2763645"/>
    <lineage>
        <taxon>Bacteria</taxon>
        <taxon>Bacillati</taxon>
        <taxon>Bacillota</taxon>
        <taxon>Clostridia</taxon>
        <taxon>Peptostreptococcales</taxon>
        <taxon>Anaerovoracaceae</taxon>
        <taxon>Lentihominibacter</taxon>
    </lineage>
</organism>
<evidence type="ECO:0000259" key="7">
    <source>
        <dbReference type="PROSITE" id="PS51462"/>
    </source>
</evidence>
<comment type="cofactor">
    <cofactor evidence="1">
        <name>Mn(2+)</name>
        <dbReference type="ChEBI" id="CHEBI:29035"/>
    </cofactor>
</comment>
<name>A0A926I8U4_9FIRM</name>
<dbReference type="Gene3D" id="3.90.79.10">
    <property type="entry name" value="Nucleoside Triphosphate Pyrophosphohydrolase"/>
    <property type="match status" value="1"/>
</dbReference>
<dbReference type="PROSITE" id="PS00893">
    <property type="entry name" value="NUDIX_BOX"/>
    <property type="match status" value="1"/>
</dbReference>
<dbReference type="InterPro" id="IPR000086">
    <property type="entry name" value="NUDIX_hydrolase_dom"/>
</dbReference>
<evidence type="ECO:0000256" key="4">
    <source>
        <dbReference type="ARBA" id="ARBA00022801"/>
    </source>
</evidence>
<accession>A0A926I8U4</accession>
<keyword evidence="6" id="KW-0464">Manganese</keyword>
<dbReference type="InterPro" id="IPR015797">
    <property type="entry name" value="NUDIX_hydrolase-like_dom_sf"/>
</dbReference>
<dbReference type="SUPFAM" id="SSF55811">
    <property type="entry name" value="Nudix"/>
    <property type="match status" value="1"/>
</dbReference>
<evidence type="ECO:0000256" key="5">
    <source>
        <dbReference type="ARBA" id="ARBA00022842"/>
    </source>
</evidence>
<dbReference type="InterPro" id="IPR020084">
    <property type="entry name" value="NUDIX_hydrolase_CS"/>
</dbReference>
<gene>
    <name evidence="8" type="ORF">H8692_01030</name>
</gene>
<dbReference type="GO" id="GO:0046872">
    <property type="term" value="F:metal ion binding"/>
    <property type="evidence" value="ECO:0007669"/>
    <property type="project" value="UniProtKB-KW"/>
</dbReference>
<reference evidence="8" key="1">
    <citation type="submission" date="2020-08" db="EMBL/GenBank/DDBJ databases">
        <title>Genome public.</title>
        <authorList>
            <person name="Liu C."/>
            <person name="Sun Q."/>
        </authorList>
    </citation>
    <scope>NUCLEOTIDE SEQUENCE</scope>
    <source>
        <strain evidence="8">NSJ-24</strain>
    </source>
</reference>
<dbReference type="PANTHER" id="PTHR12992">
    <property type="entry name" value="NUDIX HYDROLASE"/>
    <property type="match status" value="1"/>
</dbReference>
<protein>
    <submittedName>
        <fullName evidence="8">CoA pyrophosphatase</fullName>
    </submittedName>
</protein>
<dbReference type="EMBL" id="JACRTA010000001">
    <property type="protein sequence ID" value="MBC8567347.1"/>
    <property type="molecule type" value="Genomic_DNA"/>
</dbReference>
<evidence type="ECO:0000256" key="1">
    <source>
        <dbReference type="ARBA" id="ARBA00001936"/>
    </source>
</evidence>
<proteinExistence type="predicted"/>
<comment type="cofactor">
    <cofactor evidence="2">
        <name>Mg(2+)</name>
        <dbReference type="ChEBI" id="CHEBI:18420"/>
    </cofactor>
</comment>
<feature type="domain" description="Nudix hydrolase" evidence="7">
    <location>
        <begin position="23"/>
        <end position="157"/>
    </location>
</feature>
<sequence>MSLKIADIERIFKNKESGNEEFFKFFSILVPVVEKDGHLHLLYERRAKHMKRQPGEICFPGGELEDGESTEECALRETWEEIGVPQDKIRVISQLDTIYTYSNFAMYCYLGVMDVEALDNMTLNEAEVESTFLVNIEWLMNNEPDIYWTDVVPDPPEDFPYEKVTKGAPYSWRKGRAPVPVYEEKDGNVIWGLTARITKRVIDSIKSGDICES</sequence>
<dbReference type="PROSITE" id="PS51462">
    <property type="entry name" value="NUDIX"/>
    <property type="match status" value="1"/>
</dbReference>
<keyword evidence="9" id="KW-1185">Reference proteome</keyword>